<evidence type="ECO:0000256" key="5">
    <source>
        <dbReference type="ARBA" id="ARBA00023136"/>
    </source>
</evidence>
<evidence type="ECO:0000256" key="4">
    <source>
        <dbReference type="ARBA" id="ARBA00022989"/>
    </source>
</evidence>
<sequence>MASDNKKYALVRLLFGGILSTFDSMTDIYMIFTFWRSGEKNYAYFIMYFILFSHFLQLVFVVLQNRKQRKTKILKEMVYVLTFMKPGVDAYRVAIDNEEVAGSVVSPRSEMMYFKGVELFAEAIPGALVQAYAFLAGSNQSSGVIFSLVVSVSVAAFTSTTMSFDIDQDKIKRGHNPDFYGYIPDATSKKIKTFFCIFLMAACQVSAKIIACSLCTVESASVDFLYLALDMSLFVVYKLVKRDF</sequence>
<gene>
    <name evidence="7" type="ORF">TL16_g04808</name>
</gene>
<protein>
    <submittedName>
        <fullName evidence="7">Uncharacterized protein</fullName>
    </submittedName>
</protein>
<dbReference type="AlphaFoldDB" id="A0A9W7E6L8"/>
<feature type="transmembrane region" description="Helical" evidence="6">
    <location>
        <begin position="12"/>
        <end position="35"/>
    </location>
</feature>
<evidence type="ECO:0000313" key="8">
    <source>
        <dbReference type="Proteomes" id="UP001162640"/>
    </source>
</evidence>
<comment type="caution">
    <text evidence="7">The sequence shown here is derived from an EMBL/GenBank/DDBJ whole genome shotgun (WGS) entry which is preliminary data.</text>
</comment>
<organism evidence="7 8">
    <name type="scientific">Triparma laevis f. inornata</name>
    <dbReference type="NCBI Taxonomy" id="1714386"/>
    <lineage>
        <taxon>Eukaryota</taxon>
        <taxon>Sar</taxon>
        <taxon>Stramenopiles</taxon>
        <taxon>Ochrophyta</taxon>
        <taxon>Bolidophyceae</taxon>
        <taxon>Parmales</taxon>
        <taxon>Triparmaceae</taxon>
        <taxon>Triparma</taxon>
    </lineage>
</organism>
<feature type="transmembrane region" description="Helical" evidence="6">
    <location>
        <begin position="193"/>
        <end position="211"/>
    </location>
</feature>
<dbReference type="EMBL" id="BLQM01000135">
    <property type="protein sequence ID" value="GMH67952.1"/>
    <property type="molecule type" value="Genomic_DNA"/>
</dbReference>
<name>A0A9W7E6L8_9STRA</name>
<evidence type="ECO:0000256" key="1">
    <source>
        <dbReference type="ARBA" id="ARBA00004141"/>
    </source>
</evidence>
<evidence type="ECO:0000256" key="2">
    <source>
        <dbReference type="ARBA" id="ARBA00008789"/>
    </source>
</evidence>
<feature type="transmembrane region" description="Helical" evidence="6">
    <location>
        <begin position="41"/>
        <end position="63"/>
    </location>
</feature>
<comment type="subcellular location">
    <subcellularLocation>
        <location evidence="1">Membrane</location>
        <topology evidence="1">Multi-pass membrane protein</topology>
    </subcellularLocation>
</comment>
<dbReference type="Pfam" id="PF09815">
    <property type="entry name" value="XK-related"/>
    <property type="match status" value="1"/>
</dbReference>
<accession>A0A9W7E6L8</accession>
<evidence type="ECO:0000256" key="3">
    <source>
        <dbReference type="ARBA" id="ARBA00022692"/>
    </source>
</evidence>
<keyword evidence="3 6" id="KW-0812">Transmembrane</keyword>
<proteinExistence type="inferred from homology"/>
<comment type="similarity">
    <text evidence="2">Belongs to the XK family.</text>
</comment>
<dbReference type="InterPro" id="IPR018629">
    <property type="entry name" value="XK-rel"/>
</dbReference>
<dbReference type="Proteomes" id="UP001162640">
    <property type="component" value="Unassembled WGS sequence"/>
</dbReference>
<keyword evidence="4 6" id="KW-1133">Transmembrane helix</keyword>
<keyword evidence="5 6" id="KW-0472">Membrane</keyword>
<evidence type="ECO:0000256" key="6">
    <source>
        <dbReference type="SAM" id="Phobius"/>
    </source>
</evidence>
<evidence type="ECO:0000313" key="7">
    <source>
        <dbReference type="EMBL" id="GMH67952.1"/>
    </source>
</evidence>
<reference evidence="8" key="1">
    <citation type="journal article" date="2023" name="Commun. Biol.">
        <title>Genome analysis of Parmales, the sister group of diatoms, reveals the evolutionary specialization of diatoms from phago-mixotrophs to photoautotrophs.</title>
        <authorList>
            <person name="Ban H."/>
            <person name="Sato S."/>
            <person name="Yoshikawa S."/>
            <person name="Yamada K."/>
            <person name="Nakamura Y."/>
            <person name="Ichinomiya M."/>
            <person name="Sato N."/>
            <person name="Blanc-Mathieu R."/>
            <person name="Endo H."/>
            <person name="Kuwata A."/>
            <person name="Ogata H."/>
        </authorList>
    </citation>
    <scope>NUCLEOTIDE SEQUENCE [LARGE SCALE GENOMIC DNA]</scope>
</reference>